<name>A0A5B8RWM6_9BURK</name>
<organism evidence="2 3">
    <name type="scientific">Comamonas flocculans</name>
    <dbReference type="NCBI Taxonomy" id="2597701"/>
    <lineage>
        <taxon>Bacteria</taxon>
        <taxon>Pseudomonadati</taxon>
        <taxon>Pseudomonadota</taxon>
        <taxon>Betaproteobacteria</taxon>
        <taxon>Burkholderiales</taxon>
        <taxon>Comamonadaceae</taxon>
        <taxon>Comamonas</taxon>
    </lineage>
</organism>
<reference evidence="2 3" key="1">
    <citation type="submission" date="2019-07" db="EMBL/GenBank/DDBJ databases">
        <title>Complete genome sequence of Comamonas sp. NLF 7-7 isolated from livestock.</title>
        <authorList>
            <person name="Kim D.H."/>
            <person name="Kim J.G."/>
        </authorList>
    </citation>
    <scope>NUCLEOTIDE SEQUENCE [LARGE SCALE GENOMIC DNA]</scope>
    <source>
        <strain evidence="2 3">NLF 7-7</strain>
    </source>
</reference>
<keyword evidence="3" id="KW-1185">Reference proteome</keyword>
<dbReference type="OrthoDB" id="8911869at2"/>
<evidence type="ECO:0000313" key="3">
    <source>
        <dbReference type="Proteomes" id="UP000321199"/>
    </source>
</evidence>
<evidence type="ECO:0008006" key="4">
    <source>
        <dbReference type="Google" id="ProtNLM"/>
    </source>
</evidence>
<evidence type="ECO:0000256" key="1">
    <source>
        <dbReference type="SAM" id="SignalP"/>
    </source>
</evidence>
<accession>A0A5B8RWM6</accession>
<sequence>MRNFRLSVFVGSALLVWGAQAQAAGPSAAQQCADSTQVSHAACVREVGAAAQAARRGQLTSEDAATYERNAMARCSVFKNAQDRADCEKRMGPSARLSGSVDGGGLLREETTTYTITK</sequence>
<protein>
    <recommendedName>
        <fullName evidence="4">DUF1190 domain-containing protein</fullName>
    </recommendedName>
</protein>
<dbReference type="Proteomes" id="UP000321199">
    <property type="component" value="Chromosome"/>
</dbReference>
<dbReference type="EMBL" id="CP042344">
    <property type="protein sequence ID" value="QEA13114.1"/>
    <property type="molecule type" value="Genomic_DNA"/>
</dbReference>
<dbReference type="AlphaFoldDB" id="A0A5B8RWM6"/>
<evidence type="ECO:0000313" key="2">
    <source>
        <dbReference type="EMBL" id="QEA13114.1"/>
    </source>
</evidence>
<feature type="chain" id="PRO_5022997876" description="DUF1190 domain-containing protein" evidence="1">
    <location>
        <begin position="24"/>
        <end position="118"/>
    </location>
</feature>
<keyword evidence="1" id="KW-0732">Signal</keyword>
<gene>
    <name evidence="2" type="ORF">FOZ74_08755</name>
</gene>
<feature type="signal peptide" evidence="1">
    <location>
        <begin position="1"/>
        <end position="23"/>
    </location>
</feature>
<dbReference type="KEGG" id="cof:FOZ74_08755"/>
<dbReference type="RefSeq" id="WP_146912707.1">
    <property type="nucleotide sequence ID" value="NZ_CP042344.1"/>
</dbReference>
<proteinExistence type="predicted"/>